<evidence type="ECO:0000313" key="1">
    <source>
        <dbReference type="EMBL" id="MET3729248.1"/>
    </source>
</evidence>
<dbReference type="EMBL" id="JBEPMP010000001">
    <property type="protein sequence ID" value="MET3729248.1"/>
    <property type="molecule type" value="Genomic_DNA"/>
</dbReference>
<organism evidence="1 2">
    <name type="scientific">Fictibacillus halophilus</name>
    <dbReference type="NCBI Taxonomy" id="1610490"/>
    <lineage>
        <taxon>Bacteria</taxon>
        <taxon>Bacillati</taxon>
        <taxon>Bacillota</taxon>
        <taxon>Bacilli</taxon>
        <taxon>Bacillales</taxon>
        <taxon>Fictibacillaceae</taxon>
        <taxon>Fictibacillus</taxon>
    </lineage>
</organism>
<name>A0ABV2LL03_9BACL</name>
<proteinExistence type="predicted"/>
<comment type="caution">
    <text evidence="1">The sequence shown here is derived from an EMBL/GenBank/DDBJ whole genome shotgun (WGS) entry which is preliminary data.</text>
</comment>
<keyword evidence="2" id="KW-1185">Reference proteome</keyword>
<dbReference type="RefSeq" id="WP_198766639.1">
    <property type="nucleotide sequence ID" value="NZ_JAEACF010000001.1"/>
</dbReference>
<sequence>MKMSPSEIEQILLKAKREQLNAYYASVIQHNLSKWSIQDTLRNKG</sequence>
<accession>A0ABV2LL03</accession>
<reference evidence="1 2" key="1">
    <citation type="submission" date="2024-06" db="EMBL/GenBank/DDBJ databases">
        <title>Genomic Encyclopedia of Type Strains, Phase IV (KMG-IV): sequencing the most valuable type-strain genomes for metagenomic binning, comparative biology and taxonomic classification.</title>
        <authorList>
            <person name="Goeker M."/>
        </authorList>
    </citation>
    <scope>NUCLEOTIDE SEQUENCE [LARGE SCALE GENOMIC DNA]</scope>
    <source>
        <strain evidence="1 2">DSM 100124</strain>
    </source>
</reference>
<evidence type="ECO:0000313" key="2">
    <source>
        <dbReference type="Proteomes" id="UP001549097"/>
    </source>
</evidence>
<dbReference type="Proteomes" id="UP001549097">
    <property type="component" value="Unassembled WGS sequence"/>
</dbReference>
<gene>
    <name evidence="1" type="ORF">ABID52_002829</name>
</gene>
<protein>
    <submittedName>
        <fullName evidence="1">Uncharacterized protein</fullName>
    </submittedName>
</protein>